<organism evidence="1 2">
    <name type="scientific">Paenibacillus donghaensis</name>
    <dbReference type="NCBI Taxonomy" id="414771"/>
    <lineage>
        <taxon>Bacteria</taxon>
        <taxon>Bacillati</taxon>
        <taxon>Bacillota</taxon>
        <taxon>Bacilli</taxon>
        <taxon>Bacillales</taxon>
        <taxon>Paenibacillaceae</taxon>
        <taxon>Paenibacillus</taxon>
    </lineage>
</organism>
<sequence length="250" mass="27303">MDSRHSTVAANTLLGLAYRSREAELTQDYPQVLTLLCSHFIGMEEGFAAIRKLAEGRVRLRLWAEESLLLTLTPEELAVRSGVDDHVRSSRPTPPSTLETDALFIPVLSLSLLSRLTQLDTSDSFVQAIVSALCAGKPVGAIALGAQPQHYLWGERGLAQVRPLLQAKMQAMVAEVEGYGITLLEPDQLSNWPASAAAPLHKQVLTAEDIHTAYRLGSSRISLRQQAIVTPLAADLARQYGIELQTNSKR</sequence>
<accession>A0A2Z2KRM5</accession>
<keyword evidence="2" id="KW-1185">Reference proteome</keyword>
<evidence type="ECO:0000313" key="1">
    <source>
        <dbReference type="EMBL" id="ASA24112.1"/>
    </source>
</evidence>
<dbReference type="Proteomes" id="UP000249890">
    <property type="component" value="Chromosome"/>
</dbReference>
<name>A0A2Z2KRM5_9BACL</name>
<dbReference type="AlphaFoldDB" id="A0A2Z2KRM5"/>
<dbReference type="KEGG" id="pdh:B9T62_27000"/>
<evidence type="ECO:0000313" key="2">
    <source>
        <dbReference type="Proteomes" id="UP000249890"/>
    </source>
</evidence>
<dbReference type="RefSeq" id="WP_087918093.1">
    <property type="nucleotide sequence ID" value="NZ_CP021780.1"/>
</dbReference>
<gene>
    <name evidence="1" type="ORF">B9T62_27000</name>
</gene>
<protein>
    <recommendedName>
        <fullName evidence="3">Ethanolamine utilization protein</fullName>
    </recommendedName>
</protein>
<dbReference type="OrthoDB" id="212879at2"/>
<proteinExistence type="predicted"/>
<evidence type="ECO:0008006" key="3">
    <source>
        <dbReference type="Google" id="ProtNLM"/>
    </source>
</evidence>
<reference evidence="1 2" key="1">
    <citation type="submission" date="2017-06" db="EMBL/GenBank/DDBJ databases">
        <title>Complete genome sequence of Paenibacillus donghaensis KCTC 13049T isolated from East Sea sediment, South Korea.</title>
        <authorList>
            <person name="Jung B.K."/>
            <person name="Hong S.-J."/>
            <person name="Shin J.-H."/>
        </authorList>
    </citation>
    <scope>NUCLEOTIDE SEQUENCE [LARGE SCALE GENOMIC DNA]</scope>
    <source>
        <strain evidence="1 2">KCTC 13049</strain>
    </source>
</reference>
<dbReference type="EMBL" id="CP021780">
    <property type="protein sequence ID" value="ASA24112.1"/>
    <property type="molecule type" value="Genomic_DNA"/>
</dbReference>